<name>A0ABW5CKH3_9HYPH</name>
<keyword evidence="6" id="KW-1185">Reference proteome</keyword>
<accession>A0ABW5CKH3</accession>
<comment type="caution">
    <text evidence="5">The sequence shown here is derived from an EMBL/GenBank/DDBJ whole genome shotgun (WGS) entry which is preliminary data.</text>
</comment>
<gene>
    <name evidence="5" type="ORF">ACFSKQ_03075</name>
</gene>
<dbReference type="SMART" id="SM00895">
    <property type="entry name" value="FCD"/>
    <property type="match status" value="1"/>
</dbReference>
<dbReference type="Proteomes" id="UP001597371">
    <property type="component" value="Unassembled WGS sequence"/>
</dbReference>
<keyword evidence="3" id="KW-0804">Transcription</keyword>
<evidence type="ECO:0000313" key="6">
    <source>
        <dbReference type="Proteomes" id="UP001597371"/>
    </source>
</evidence>
<dbReference type="CDD" id="cd07377">
    <property type="entry name" value="WHTH_GntR"/>
    <property type="match status" value="1"/>
</dbReference>
<dbReference type="Gene3D" id="1.10.10.10">
    <property type="entry name" value="Winged helix-like DNA-binding domain superfamily/Winged helix DNA-binding domain"/>
    <property type="match status" value="1"/>
</dbReference>
<proteinExistence type="predicted"/>
<feature type="domain" description="HTH gntR-type" evidence="4">
    <location>
        <begin position="11"/>
        <end position="81"/>
    </location>
</feature>
<evidence type="ECO:0000256" key="2">
    <source>
        <dbReference type="ARBA" id="ARBA00023125"/>
    </source>
</evidence>
<evidence type="ECO:0000313" key="5">
    <source>
        <dbReference type="EMBL" id="MFD2236447.1"/>
    </source>
</evidence>
<dbReference type="PANTHER" id="PTHR43537">
    <property type="entry name" value="TRANSCRIPTIONAL REGULATOR, GNTR FAMILY"/>
    <property type="match status" value="1"/>
</dbReference>
<dbReference type="InterPro" id="IPR036388">
    <property type="entry name" value="WH-like_DNA-bd_sf"/>
</dbReference>
<dbReference type="InterPro" id="IPR011711">
    <property type="entry name" value="GntR_C"/>
</dbReference>
<dbReference type="InterPro" id="IPR000524">
    <property type="entry name" value="Tscrpt_reg_HTH_GntR"/>
</dbReference>
<keyword evidence="2" id="KW-0238">DNA-binding</keyword>
<dbReference type="PRINTS" id="PR00035">
    <property type="entry name" value="HTHGNTR"/>
</dbReference>
<dbReference type="SUPFAM" id="SSF48008">
    <property type="entry name" value="GntR ligand-binding domain-like"/>
    <property type="match status" value="1"/>
</dbReference>
<reference evidence="6" key="1">
    <citation type="journal article" date="2019" name="Int. J. Syst. Evol. Microbiol.">
        <title>The Global Catalogue of Microorganisms (GCM) 10K type strain sequencing project: providing services to taxonomists for standard genome sequencing and annotation.</title>
        <authorList>
            <consortium name="The Broad Institute Genomics Platform"/>
            <consortium name="The Broad Institute Genome Sequencing Center for Infectious Disease"/>
            <person name="Wu L."/>
            <person name="Ma J."/>
        </authorList>
    </citation>
    <scope>NUCLEOTIDE SEQUENCE [LARGE SCALE GENOMIC DNA]</scope>
    <source>
        <strain evidence="6">ZS-35-S2</strain>
    </source>
</reference>
<keyword evidence="1" id="KW-0805">Transcription regulation</keyword>
<dbReference type="SUPFAM" id="SSF46785">
    <property type="entry name" value="Winged helix' DNA-binding domain"/>
    <property type="match status" value="1"/>
</dbReference>
<dbReference type="InterPro" id="IPR036390">
    <property type="entry name" value="WH_DNA-bd_sf"/>
</dbReference>
<sequence>MSLNYGKVVRTGLPRQVADAIREAILDGRLKVDERLPGEEELARRFGISRPTVREALKRLAAQNLIRSRRGPTGGNFVRRPDVEGLSQAITGAATLLVGLGAFDVDEMVTARMESEAVCCRLAALNRSEEDLAAMEAQIAIQRDPATTHEAFCASDVRFHRALVAASGNGPLGLMMYTVIEAFIPITNMLTDRLLERRGAADSHQGIVDAIRERDADRAAALLRDHLAGMRTLLATALARRAGVAAGPVQDPFDPKGEADG</sequence>
<dbReference type="PANTHER" id="PTHR43537:SF5">
    <property type="entry name" value="UXU OPERON TRANSCRIPTIONAL REGULATOR"/>
    <property type="match status" value="1"/>
</dbReference>
<protein>
    <submittedName>
        <fullName evidence="5">FadR/GntR family transcriptional regulator</fullName>
    </submittedName>
</protein>
<dbReference type="Gene3D" id="1.20.120.530">
    <property type="entry name" value="GntR ligand-binding domain-like"/>
    <property type="match status" value="1"/>
</dbReference>
<dbReference type="EMBL" id="JBHUIJ010000003">
    <property type="protein sequence ID" value="MFD2236447.1"/>
    <property type="molecule type" value="Genomic_DNA"/>
</dbReference>
<dbReference type="InterPro" id="IPR008920">
    <property type="entry name" value="TF_FadR/GntR_C"/>
</dbReference>
<evidence type="ECO:0000256" key="3">
    <source>
        <dbReference type="ARBA" id="ARBA00023163"/>
    </source>
</evidence>
<evidence type="ECO:0000256" key="1">
    <source>
        <dbReference type="ARBA" id="ARBA00023015"/>
    </source>
</evidence>
<evidence type="ECO:0000259" key="4">
    <source>
        <dbReference type="PROSITE" id="PS50949"/>
    </source>
</evidence>
<dbReference type="RefSeq" id="WP_209738352.1">
    <property type="nucleotide sequence ID" value="NZ_CP072611.1"/>
</dbReference>
<dbReference type="Pfam" id="PF07729">
    <property type="entry name" value="FCD"/>
    <property type="match status" value="1"/>
</dbReference>
<dbReference type="PROSITE" id="PS50949">
    <property type="entry name" value="HTH_GNTR"/>
    <property type="match status" value="1"/>
</dbReference>
<dbReference type="Pfam" id="PF00392">
    <property type="entry name" value="GntR"/>
    <property type="match status" value="1"/>
</dbReference>
<organism evidence="5 6">
    <name type="scientific">Aureimonas populi</name>
    <dbReference type="NCBI Taxonomy" id="1701758"/>
    <lineage>
        <taxon>Bacteria</taxon>
        <taxon>Pseudomonadati</taxon>
        <taxon>Pseudomonadota</taxon>
        <taxon>Alphaproteobacteria</taxon>
        <taxon>Hyphomicrobiales</taxon>
        <taxon>Aurantimonadaceae</taxon>
        <taxon>Aureimonas</taxon>
    </lineage>
</organism>
<dbReference type="SMART" id="SM00345">
    <property type="entry name" value="HTH_GNTR"/>
    <property type="match status" value="1"/>
</dbReference>